<evidence type="ECO:0000313" key="1">
    <source>
        <dbReference type="EMBL" id="KAK8883962.1"/>
    </source>
</evidence>
<name>A0ABR2JZ35_9EUKA</name>
<dbReference type="EMBL" id="JAPFFF010000008">
    <property type="protein sequence ID" value="KAK8883962.1"/>
    <property type="molecule type" value="Genomic_DNA"/>
</dbReference>
<accession>A0ABR2JZ35</accession>
<organism evidence="1 2">
    <name type="scientific">Tritrichomonas musculus</name>
    <dbReference type="NCBI Taxonomy" id="1915356"/>
    <lineage>
        <taxon>Eukaryota</taxon>
        <taxon>Metamonada</taxon>
        <taxon>Parabasalia</taxon>
        <taxon>Tritrichomonadida</taxon>
        <taxon>Tritrichomonadidae</taxon>
        <taxon>Tritrichomonas</taxon>
    </lineage>
</organism>
<comment type="caution">
    <text evidence="1">The sequence shown here is derived from an EMBL/GenBank/DDBJ whole genome shotgun (WGS) entry which is preliminary data.</text>
</comment>
<keyword evidence="2" id="KW-1185">Reference proteome</keyword>
<proteinExistence type="predicted"/>
<dbReference type="Proteomes" id="UP001470230">
    <property type="component" value="Unassembled WGS sequence"/>
</dbReference>
<protein>
    <submittedName>
        <fullName evidence="1">Uncharacterized protein</fullName>
    </submittedName>
</protein>
<gene>
    <name evidence="1" type="ORF">M9Y10_043064</name>
</gene>
<evidence type="ECO:0000313" key="2">
    <source>
        <dbReference type="Proteomes" id="UP001470230"/>
    </source>
</evidence>
<reference evidence="1 2" key="1">
    <citation type="submission" date="2024-04" db="EMBL/GenBank/DDBJ databases">
        <title>Tritrichomonas musculus Genome.</title>
        <authorList>
            <person name="Alves-Ferreira E."/>
            <person name="Grigg M."/>
            <person name="Lorenzi H."/>
            <person name="Galac M."/>
        </authorList>
    </citation>
    <scope>NUCLEOTIDE SEQUENCE [LARGE SCALE GENOMIC DNA]</scope>
    <source>
        <strain evidence="1 2">EAF2021</strain>
    </source>
</reference>
<sequence length="286" mass="33042">MSMSRESYQEICPLYNYLYSKFGIRKEHLIQIFGILHLIDPEIPKLKRHEKRKKMLIIDQLNKHKNIIQQYILRIVPYDNLGNRISKIEKTKEIHWKISDELERPSIQAGLRAANSLNKKVNTNNLGQINNPNIQAEIRAANSLNQKDDTNNLGQINNPNIQAEIRATNSLNQKDDTNNLGQINNPNIQAEIRATNSLNQKDDTNNLGQINNPNIQAEIRATNSLNQKDDTNNLGQINNPNIQAKIRATNNQIPEDEEYFKIEWSDFDTDDDLDSFSCYSFIEDQF</sequence>